<protein>
    <submittedName>
        <fullName evidence="1">Uncharacterized protein</fullName>
    </submittedName>
</protein>
<dbReference type="EMBL" id="BQKI01000012">
    <property type="protein sequence ID" value="GJN06384.1"/>
    <property type="molecule type" value="Genomic_DNA"/>
</dbReference>
<reference evidence="1" key="1">
    <citation type="journal article" date="2018" name="DNA Res.">
        <title>Multiple hybrid de novo genome assembly of finger millet, an orphan allotetraploid crop.</title>
        <authorList>
            <person name="Hatakeyama M."/>
            <person name="Aluri S."/>
            <person name="Balachadran M.T."/>
            <person name="Sivarajan S.R."/>
            <person name="Patrignani A."/>
            <person name="Gruter S."/>
            <person name="Poveda L."/>
            <person name="Shimizu-Inatsugi R."/>
            <person name="Baeten J."/>
            <person name="Francoijs K.J."/>
            <person name="Nataraja K.N."/>
            <person name="Reddy Y.A.N."/>
            <person name="Phadnis S."/>
            <person name="Ravikumar R.L."/>
            <person name="Schlapbach R."/>
            <person name="Sreeman S.M."/>
            <person name="Shimizu K.K."/>
        </authorList>
    </citation>
    <scope>NUCLEOTIDE SEQUENCE</scope>
</reference>
<reference evidence="1" key="2">
    <citation type="submission" date="2021-12" db="EMBL/GenBank/DDBJ databases">
        <title>Resequencing data analysis of finger millet.</title>
        <authorList>
            <person name="Hatakeyama M."/>
            <person name="Aluri S."/>
            <person name="Balachadran M.T."/>
            <person name="Sivarajan S.R."/>
            <person name="Poveda L."/>
            <person name="Shimizu-Inatsugi R."/>
            <person name="Schlapbach R."/>
            <person name="Sreeman S.M."/>
            <person name="Shimizu K.K."/>
        </authorList>
    </citation>
    <scope>NUCLEOTIDE SEQUENCE</scope>
</reference>
<dbReference type="AlphaFoldDB" id="A0AAV5D6T6"/>
<dbReference type="Proteomes" id="UP001054889">
    <property type="component" value="Unassembled WGS sequence"/>
</dbReference>
<sequence length="97" mass="11253">MDSAISDAEAYIAMTEEEVEDEYRRAGKLHRYNPDNEWQKRLARVARKHPPPEGLIPEIGDYLKLLEEDEKGDDLDQPCLENSIKKPCRENKIRSAL</sequence>
<accession>A0AAV5D6T6</accession>
<organism evidence="1 2">
    <name type="scientific">Eleusine coracana subsp. coracana</name>
    <dbReference type="NCBI Taxonomy" id="191504"/>
    <lineage>
        <taxon>Eukaryota</taxon>
        <taxon>Viridiplantae</taxon>
        <taxon>Streptophyta</taxon>
        <taxon>Embryophyta</taxon>
        <taxon>Tracheophyta</taxon>
        <taxon>Spermatophyta</taxon>
        <taxon>Magnoliopsida</taxon>
        <taxon>Liliopsida</taxon>
        <taxon>Poales</taxon>
        <taxon>Poaceae</taxon>
        <taxon>PACMAD clade</taxon>
        <taxon>Chloridoideae</taxon>
        <taxon>Cynodonteae</taxon>
        <taxon>Eleusininae</taxon>
        <taxon>Eleusine</taxon>
    </lineage>
</organism>
<proteinExistence type="predicted"/>
<evidence type="ECO:0000313" key="2">
    <source>
        <dbReference type="Proteomes" id="UP001054889"/>
    </source>
</evidence>
<name>A0AAV5D6T6_ELECO</name>
<keyword evidence="2" id="KW-1185">Reference proteome</keyword>
<comment type="caution">
    <text evidence="1">The sequence shown here is derived from an EMBL/GenBank/DDBJ whole genome shotgun (WGS) entry which is preliminary data.</text>
</comment>
<gene>
    <name evidence="1" type="primary">ga24110</name>
    <name evidence="1" type="ORF">PR202_ga24110</name>
</gene>
<evidence type="ECO:0000313" key="1">
    <source>
        <dbReference type="EMBL" id="GJN06384.1"/>
    </source>
</evidence>